<dbReference type="EMBL" id="LUEZ02000054">
    <property type="protein sequence ID" value="RDB21613.1"/>
    <property type="molecule type" value="Genomic_DNA"/>
</dbReference>
<comment type="caution">
    <text evidence="1">The sequence shown here is derived from an EMBL/GenBank/DDBJ whole genome shotgun (WGS) entry which is preliminary data.</text>
</comment>
<gene>
    <name evidence="1" type="ORF">Hypma_011193</name>
</gene>
<name>A0A369JPL4_HYPMA</name>
<organism evidence="1 2">
    <name type="scientific">Hypsizygus marmoreus</name>
    <name type="common">White beech mushroom</name>
    <name type="synonym">Agaricus marmoreus</name>
    <dbReference type="NCBI Taxonomy" id="39966"/>
    <lineage>
        <taxon>Eukaryota</taxon>
        <taxon>Fungi</taxon>
        <taxon>Dikarya</taxon>
        <taxon>Basidiomycota</taxon>
        <taxon>Agaricomycotina</taxon>
        <taxon>Agaricomycetes</taxon>
        <taxon>Agaricomycetidae</taxon>
        <taxon>Agaricales</taxon>
        <taxon>Tricholomatineae</taxon>
        <taxon>Lyophyllaceae</taxon>
        <taxon>Hypsizygus</taxon>
    </lineage>
</organism>
<dbReference type="Proteomes" id="UP000076154">
    <property type="component" value="Unassembled WGS sequence"/>
</dbReference>
<sequence length="88" mass="8641">MVSLTTTIDLGGVTATTSRTQQTVTEVVTPTPIDVPLTITVTVTGTSAGAGPSGGPLTSAAEQVVKLQVAMAIVSVCMVGLGGWVAGL</sequence>
<dbReference type="AlphaFoldDB" id="A0A369JPL4"/>
<reference evidence="1" key="1">
    <citation type="submission" date="2018-04" db="EMBL/GenBank/DDBJ databases">
        <title>Whole genome sequencing of Hypsizygus marmoreus.</title>
        <authorList>
            <person name="Choi I.-G."/>
            <person name="Min B."/>
            <person name="Kim J.-G."/>
            <person name="Kim S."/>
            <person name="Oh Y.-L."/>
            <person name="Kong W.-S."/>
            <person name="Park H."/>
            <person name="Jeong J."/>
            <person name="Song E.-S."/>
        </authorList>
    </citation>
    <scope>NUCLEOTIDE SEQUENCE [LARGE SCALE GENOMIC DNA]</scope>
    <source>
        <strain evidence="1">51987-8</strain>
    </source>
</reference>
<keyword evidence="2" id="KW-1185">Reference proteome</keyword>
<evidence type="ECO:0000313" key="2">
    <source>
        <dbReference type="Proteomes" id="UP000076154"/>
    </source>
</evidence>
<proteinExistence type="predicted"/>
<protein>
    <submittedName>
        <fullName evidence="1">Uncharacterized protein</fullName>
    </submittedName>
</protein>
<evidence type="ECO:0000313" key="1">
    <source>
        <dbReference type="EMBL" id="RDB21613.1"/>
    </source>
</evidence>
<dbReference type="InParanoid" id="A0A369JPL4"/>
<accession>A0A369JPL4</accession>